<sequence length="386" mass="43249">MARPQQESFSTEIVNRAVIEDPGPYAGSLSFTVLVRCKLPDFLRSVNLTYVKLGYHYLIGNGFYFLIVPVLGLVLFAEAGKVVKWRDFSTLECSLIDLVFIVEFLGLILHAYLVLNPPPTYPVDFLCYRPPNELKISREEYIELPRESGSFTAEAIEFQKREGREEAAMVMFGVVDDLLQATGIRPRGISILVILNHYKLRHNINIFNLGGMGCAAGIIAVDLTKDLLCASPSSYALVVSTEVVSSTCRRRDWWRSKYQLKQEDGRGTQGLSVSRGVEVGGKALKANITTLGPLILHVLEQLHFFNYFIFKKRNKPYILDYTLAFEHVCIIATSKKVLRRDPEEPGPHGRVHGSIGEDLGAVREHFKQQCVARVGIHGSKCEGEEG</sequence>
<dbReference type="InterPro" id="IPR012392">
    <property type="entry name" value="3-ktacl-CoA_syn"/>
</dbReference>
<evidence type="ECO:0000259" key="4">
    <source>
        <dbReference type="Pfam" id="PF08392"/>
    </source>
</evidence>
<evidence type="ECO:0000256" key="1">
    <source>
        <dbReference type="ARBA" id="ARBA00023315"/>
    </source>
</evidence>
<evidence type="ECO:0000313" key="6">
    <source>
        <dbReference type="Proteomes" id="UP000233551"/>
    </source>
</evidence>
<dbReference type="GO" id="GO:0016020">
    <property type="term" value="C:membrane"/>
    <property type="evidence" value="ECO:0007669"/>
    <property type="project" value="InterPro"/>
</dbReference>
<dbReference type="SUPFAM" id="SSF53901">
    <property type="entry name" value="Thiolase-like"/>
    <property type="match status" value="1"/>
</dbReference>
<dbReference type="EMBL" id="PGOL01000588">
    <property type="protein sequence ID" value="PKI67788.1"/>
    <property type="molecule type" value="Genomic_DNA"/>
</dbReference>
<dbReference type="GO" id="GO:0006633">
    <property type="term" value="P:fatty acid biosynthetic process"/>
    <property type="evidence" value="ECO:0007669"/>
    <property type="project" value="InterPro"/>
</dbReference>
<feature type="domain" description="FAE" evidence="4">
    <location>
        <begin position="260"/>
        <end position="312"/>
    </location>
</feature>
<protein>
    <recommendedName>
        <fullName evidence="4">FAE domain-containing protein</fullName>
    </recommendedName>
</protein>
<keyword evidence="1" id="KW-0808">Transferase</keyword>
<feature type="transmembrane region" description="Helical" evidence="3">
    <location>
        <begin position="63"/>
        <end position="83"/>
    </location>
</feature>
<organism evidence="5 6">
    <name type="scientific">Punica granatum</name>
    <name type="common">Pomegranate</name>
    <dbReference type="NCBI Taxonomy" id="22663"/>
    <lineage>
        <taxon>Eukaryota</taxon>
        <taxon>Viridiplantae</taxon>
        <taxon>Streptophyta</taxon>
        <taxon>Embryophyta</taxon>
        <taxon>Tracheophyta</taxon>
        <taxon>Spermatophyta</taxon>
        <taxon>Magnoliopsida</taxon>
        <taxon>eudicotyledons</taxon>
        <taxon>Gunneridae</taxon>
        <taxon>Pentapetalae</taxon>
        <taxon>rosids</taxon>
        <taxon>malvids</taxon>
        <taxon>Myrtales</taxon>
        <taxon>Lythraceae</taxon>
        <taxon>Punica</taxon>
    </lineage>
</organism>
<keyword evidence="3" id="KW-0812">Transmembrane</keyword>
<dbReference type="InterPro" id="IPR013601">
    <property type="entry name" value="FAE1_typ3_polyketide_synth"/>
</dbReference>
<dbReference type="GO" id="GO:0009922">
    <property type="term" value="F:fatty acid elongase activity"/>
    <property type="evidence" value="ECO:0007669"/>
    <property type="project" value="UniProtKB-EC"/>
</dbReference>
<feature type="transmembrane region" description="Helical" evidence="3">
    <location>
        <begin position="95"/>
        <end position="115"/>
    </location>
</feature>
<accession>A0A2I0KH19</accession>
<name>A0A2I0KH19_PUNGR</name>
<keyword evidence="6" id="KW-1185">Reference proteome</keyword>
<dbReference type="STRING" id="22663.A0A2I0KH19"/>
<evidence type="ECO:0000256" key="2">
    <source>
        <dbReference type="ARBA" id="ARBA00047375"/>
    </source>
</evidence>
<proteinExistence type="predicted"/>
<keyword evidence="3" id="KW-1133">Transmembrane helix</keyword>
<comment type="caution">
    <text evidence="5">The sequence shown here is derived from an EMBL/GenBank/DDBJ whole genome shotgun (WGS) entry which is preliminary data.</text>
</comment>
<keyword evidence="3" id="KW-0472">Membrane</keyword>
<dbReference type="AlphaFoldDB" id="A0A2I0KH19"/>
<evidence type="ECO:0000256" key="3">
    <source>
        <dbReference type="SAM" id="Phobius"/>
    </source>
</evidence>
<evidence type="ECO:0000313" key="5">
    <source>
        <dbReference type="EMBL" id="PKI67788.1"/>
    </source>
</evidence>
<comment type="catalytic activity">
    <reaction evidence="2">
        <text>a very-long-chain acyl-CoA + malonyl-CoA + H(+) = a very-long-chain 3-oxoacyl-CoA + CO2 + CoA</text>
        <dbReference type="Rhea" id="RHEA:32727"/>
        <dbReference type="ChEBI" id="CHEBI:15378"/>
        <dbReference type="ChEBI" id="CHEBI:16526"/>
        <dbReference type="ChEBI" id="CHEBI:57287"/>
        <dbReference type="ChEBI" id="CHEBI:57384"/>
        <dbReference type="ChEBI" id="CHEBI:90725"/>
        <dbReference type="ChEBI" id="CHEBI:90736"/>
        <dbReference type="EC" id="2.3.1.199"/>
    </reaction>
</comment>
<dbReference type="PANTHER" id="PTHR31561">
    <property type="entry name" value="3-KETOACYL-COA SYNTHASE"/>
    <property type="match status" value="1"/>
</dbReference>
<dbReference type="Gene3D" id="3.40.47.10">
    <property type="match status" value="1"/>
</dbReference>
<dbReference type="Pfam" id="PF08392">
    <property type="entry name" value="FAE1_CUT1_RppA"/>
    <property type="match status" value="2"/>
</dbReference>
<dbReference type="InterPro" id="IPR016039">
    <property type="entry name" value="Thiolase-like"/>
</dbReference>
<feature type="domain" description="FAE" evidence="4">
    <location>
        <begin position="162"/>
        <end position="246"/>
    </location>
</feature>
<dbReference type="Proteomes" id="UP000233551">
    <property type="component" value="Unassembled WGS sequence"/>
</dbReference>
<gene>
    <name evidence="5" type="ORF">CRG98_011838</name>
</gene>
<reference evidence="5 6" key="1">
    <citation type="submission" date="2017-11" db="EMBL/GenBank/DDBJ databases">
        <title>De-novo sequencing of pomegranate (Punica granatum L.) genome.</title>
        <authorList>
            <person name="Akparov Z."/>
            <person name="Amiraslanov A."/>
            <person name="Hajiyeva S."/>
            <person name="Abbasov M."/>
            <person name="Kaur K."/>
            <person name="Hamwieh A."/>
            <person name="Solovyev V."/>
            <person name="Salamov A."/>
            <person name="Braich B."/>
            <person name="Kosarev P."/>
            <person name="Mahmoud A."/>
            <person name="Hajiyev E."/>
            <person name="Babayeva S."/>
            <person name="Izzatullayeva V."/>
            <person name="Mammadov A."/>
            <person name="Mammadov A."/>
            <person name="Sharifova S."/>
            <person name="Ojaghi J."/>
            <person name="Eynullazada K."/>
            <person name="Bayramov B."/>
            <person name="Abdulazimova A."/>
            <person name="Shahmuradov I."/>
        </authorList>
    </citation>
    <scope>NUCLEOTIDE SEQUENCE [LARGE SCALE GENOMIC DNA]</scope>
    <source>
        <strain evidence="6">cv. AG2017</strain>
        <tissue evidence="5">Leaf</tissue>
    </source>
</reference>
<keyword evidence="1" id="KW-0012">Acyltransferase</keyword>